<feature type="non-terminal residue" evidence="2">
    <location>
        <position position="1"/>
    </location>
</feature>
<proteinExistence type="predicted"/>
<protein>
    <recommendedName>
        <fullName evidence="1">AP-5 complex subunit zeta-1 C-terminal TPR domain-containing protein</fullName>
    </recommendedName>
</protein>
<reference evidence="2" key="1">
    <citation type="submission" date="2014-12" db="EMBL/GenBank/DDBJ databases">
        <title>Insight into the proteome of Arion vulgaris.</title>
        <authorList>
            <person name="Aradska J."/>
            <person name="Bulat T."/>
            <person name="Smidak R."/>
            <person name="Sarate P."/>
            <person name="Gangsoo J."/>
            <person name="Sialana F."/>
            <person name="Bilban M."/>
            <person name="Lubec G."/>
        </authorList>
    </citation>
    <scope>NUCLEOTIDE SEQUENCE</scope>
    <source>
        <tissue evidence="2">Skin</tissue>
    </source>
</reference>
<name>A0A0B6YWS2_9EUPU</name>
<organism evidence="2">
    <name type="scientific">Arion vulgaris</name>
    <dbReference type="NCBI Taxonomy" id="1028688"/>
    <lineage>
        <taxon>Eukaryota</taxon>
        <taxon>Metazoa</taxon>
        <taxon>Spiralia</taxon>
        <taxon>Lophotrochozoa</taxon>
        <taxon>Mollusca</taxon>
        <taxon>Gastropoda</taxon>
        <taxon>Heterobranchia</taxon>
        <taxon>Euthyneura</taxon>
        <taxon>Panpulmonata</taxon>
        <taxon>Eupulmonata</taxon>
        <taxon>Stylommatophora</taxon>
        <taxon>Helicina</taxon>
        <taxon>Arionoidea</taxon>
        <taxon>Arionidae</taxon>
        <taxon>Arion</taxon>
    </lineage>
</organism>
<dbReference type="Pfam" id="PF25154">
    <property type="entry name" value="TPR_AP5Z1_C"/>
    <property type="match status" value="1"/>
</dbReference>
<evidence type="ECO:0000313" key="2">
    <source>
        <dbReference type="EMBL" id="CEK60592.1"/>
    </source>
</evidence>
<dbReference type="InterPro" id="IPR056856">
    <property type="entry name" value="TPR_AP5Z1_C"/>
</dbReference>
<feature type="domain" description="AP-5 complex subunit zeta-1 C-terminal TPR" evidence="1">
    <location>
        <begin position="11"/>
        <end position="64"/>
    </location>
</feature>
<gene>
    <name evidence="2" type="primary">ORF39836</name>
</gene>
<dbReference type="AlphaFoldDB" id="A0A0B6YWS2"/>
<dbReference type="EMBL" id="HACG01013727">
    <property type="protein sequence ID" value="CEK60592.1"/>
    <property type="molecule type" value="Transcribed_RNA"/>
</dbReference>
<evidence type="ECO:0000259" key="1">
    <source>
        <dbReference type="Pfam" id="PF25154"/>
    </source>
</evidence>
<accession>A0A0B6YWS2</accession>
<sequence length="67" mass="7364">QQNLIMLNAFTKDFLTHKAASLIALLKNTDSASLILSPSSEIESGKCHMNNTSIASVMRGMDRLIRD</sequence>